<evidence type="ECO:0000313" key="10">
    <source>
        <dbReference type="Proteomes" id="UP000294746"/>
    </source>
</evidence>
<proteinExistence type="inferred from homology"/>
<dbReference type="GO" id="GO:0004177">
    <property type="term" value="F:aminopeptidase activity"/>
    <property type="evidence" value="ECO:0007669"/>
    <property type="project" value="UniProtKB-KW"/>
</dbReference>
<protein>
    <submittedName>
        <fullName evidence="9">Xaa-Pro aminopeptidase</fullName>
    </submittedName>
</protein>
<dbReference type="PANTHER" id="PTHR46112">
    <property type="entry name" value="AMINOPEPTIDASE"/>
    <property type="match status" value="1"/>
</dbReference>
<evidence type="ECO:0000256" key="6">
    <source>
        <dbReference type="RuleBase" id="RU000590"/>
    </source>
</evidence>
<evidence type="ECO:0000256" key="3">
    <source>
        <dbReference type="ARBA" id="ARBA00022723"/>
    </source>
</evidence>
<keyword evidence="5" id="KW-0464">Manganese</keyword>
<dbReference type="SUPFAM" id="SSF53092">
    <property type="entry name" value="Creatinase/prolidase N-terminal domain"/>
    <property type="match status" value="1"/>
</dbReference>
<dbReference type="Proteomes" id="UP000294746">
    <property type="component" value="Unassembled WGS sequence"/>
</dbReference>
<keyword evidence="3 6" id="KW-0479">Metal-binding</keyword>
<dbReference type="InterPro" id="IPR000587">
    <property type="entry name" value="Creatinase_N"/>
</dbReference>
<dbReference type="Gene3D" id="3.90.230.10">
    <property type="entry name" value="Creatinase/methionine aminopeptidase superfamily"/>
    <property type="match status" value="1"/>
</dbReference>
<keyword evidence="10" id="KW-1185">Reference proteome</keyword>
<evidence type="ECO:0000313" key="9">
    <source>
        <dbReference type="EMBL" id="TCP69285.1"/>
    </source>
</evidence>
<dbReference type="Pfam" id="PF01321">
    <property type="entry name" value="Creatinase_N"/>
    <property type="match status" value="1"/>
</dbReference>
<dbReference type="CDD" id="cd01092">
    <property type="entry name" value="APP-like"/>
    <property type="match status" value="1"/>
</dbReference>
<dbReference type="AlphaFoldDB" id="A0A4R2RXM8"/>
<dbReference type="EMBL" id="SLXV01000010">
    <property type="protein sequence ID" value="TCP69285.1"/>
    <property type="molecule type" value="Genomic_DNA"/>
</dbReference>
<dbReference type="InterPro" id="IPR050659">
    <property type="entry name" value="Peptidase_M24B"/>
</dbReference>
<reference evidence="9 10" key="1">
    <citation type="submission" date="2019-03" db="EMBL/GenBank/DDBJ databases">
        <title>Genomic Encyclopedia of Type Strains, Phase IV (KMG-IV): sequencing the most valuable type-strain genomes for metagenomic binning, comparative biology and taxonomic classification.</title>
        <authorList>
            <person name="Goeker M."/>
        </authorList>
    </citation>
    <scope>NUCLEOTIDE SEQUENCE [LARGE SCALE GENOMIC DNA]</scope>
    <source>
        <strain evidence="9 10">DSM 46831</strain>
    </source>
</reference>
<dbReference type="InterPro" id="IPR029149">
    <property type="entry name" value="Creatin/AminoP/Spt16_N"/>
</dbReference>
<accession>A0A4R2RXM8</accession>
<dbReference type="OrthoDB" id="9806388at2"/>
<dbReference type="PANTHER" id="PTHR46112:SF10">
    <property type="entry name" value="DIPEPTIDASE YKVY-RELATED"/>
    <property type="match status" value="1"/>
</dbReference>
<comment type="caution">
    <text evidence="9">The sequence shown here is derived from an EMBL/GenBank/DDBJ whole genome shotgun (WGS) entry which is preliminary data.</text>
</comment>
<dbReference type="Pfam" id="PF00557">
    <property type="entry name" value="Peptidase_M24"/>
    <property type="match status" value="1"/>
</dbReference>
<sequence>MNLRIGKLQNWLQEQQIDFAFINHSRNIYYLTGYDSEPHERLLGLVVPALHDPILICPKLDQAAAQQSGWSGEMVTYDDTEDPWVILQDSLSEKSFTGPAMKVAIEMDSISYSRALRVQSLGQEISFTDLEAQINFMRQVKDEQELQILQEAAKLADLGVEIGVKALQVGITETEVVAKIEYELKKQGIQGMSFDTMVLFGEKSALPHGTPGDRKLKKGDLVLFDLGVVWRGYCSDITRTIAFGSITSEQERIYQTVLEAELTAISRVKAGVPLGEIDRAARDVIRQAGYGDYFPHRIGHGLGISVHEFPSITETNQDLLVEGFVFTIEPGIYLPNVGGVRIEDDIVVGADGPVILTGFPKELLIVEE</sequence>
<comment type="similarity">
    <text evidence="2 6">Belongs to the peptidase M24B family.</text>
</comment>
<name>A0A4R2RXM8_9BACL</name>
<organism evidence="9 10">
    <name type="scientific">Baia soyae</name>
    <dbReference type="NCBI Taxonomy" id="1544746"/>
    <lineage>
        <taxon>Bacteria</taxon>
        <taxon>Bacillati</taxon>
        <taxon>Bacillota</taxon>
        <taxon>Bacilli</taxon>
        <taxon>Bacillales</taxon>
        <taxon>Thermoactinomycetaceae</taxon>
        <taxon>Baia</taxon>
    </lineage>
</organism>
<feature type="domain" description="Peptidase M24" evidence="7">
    <location>
        <begin position="148"/>
        <end position="349"/>
    </location>
</feature>
<dbReference type="RefSeq" id="WP_131848361.1">
    <property type="nucleotide sequence ID" value="NZ_SLXV01000010.1"/>
</dbReference>
<feature type="domain" description="Creatinase N-terminal" evidence="8">
    <location>
        <begin position="4"/>
        <end position="140"/>
    </location>
</feature>
<evidence type="ECO:0000256" key="5">
    <source>
        <dbReference type="ARBA" id="ARBA00023211"/>
    </source>
</evidence>
<evidence type="ECO:0000256" key="1">
    <source>
        <dbReference type="ARBA" id="ARBA00001936"/>
    </source>
</evidence>
<evidence type="ECO:0000259" key="8">
    <source>
        <dbReference type="Pfam" id="PF01321"/>
    </source>
</evidence>
<dbReference type="InterPro" id="IPR036005">
    <property type="entry name" value="Creatinase/aminopeptidase-like"/>
</dbReference>
<dbReference type="PROSITE" id="PS00491">
    <property type="entry name" value="PROLINE_PEPTIDASE"/>
    <property type="match status" value="1"/>
</dbReference>
<keyword evidence="4" id="KW-0378">Hydrolase</keyword>
<dbReference type="GO" id="GO:0046872">
    <property type="term" value="F:metal ion binding"/>
    <property type="evidence" value="ECO:0007669"/>
    <property type="project" value="UniProtKB-KW"/>
</dbReference>
<keyword evidence="9" id="KW-0031">Aminopeptidase</keyword>
<comment type="cofactor">
    <cofactor evidence="1">
        <name>Mn(2+)</name>
        <dbReference type="ChEBI" id="CHEBI:29035"/>
    </cofactor>
</comment>
<dbReference type="Gene3D" id="3.40.350.10">
    <property type="entry name" value="Creatinase/prolidase N-terminal domain"/>
    <property type="match status" value="1"/>
</dbReference>
<dbReference type="FunFam" id="3.90.230.10:FF:000014">
    <property type="entry name" value="Aminopeptidase P family protein"/>
    <property type="match status" value="1"/>
</dbReference>
<dbReference type="InterPro" id="IPR001131">
    <property type="entry name" value="Peptidase_M24B_aminopep-P_CS"/>
</dbReference>
<evidence type="ECO:0000256" key="4">
    <source>
        <dbReference type="ARBA" id="ARBA00022801"/>
    </source>
</evidence>
<evidence type="ECO:0000259" key="7">
    <source>
        <dbReference type="Pfam" id="PF00557"/>
    </source>
</evidence>
<evidence type="ECO:0000256" key="2">
    <source>
        <dbReference type="ARBA" id="ARBA00008766"/>
    </source>
</evidence>
<dbReference type="InterPro" id="IPR000994">
    <property type="entry name" value="Pept_M24"/>
</dbReference>
<dbReference type="SUPFAM" id="SSF55920">
    <property type="entry name" value="Creatinase/aminopeptidase"/>
    <property type="match status" value="1"/>
</dbReference>
<gene>
    <name evidence="9" type="ORF">EDD57_1107</name>
</gene>
<keyword evidence="9" id="KW-0645">Protease</keyword>